<name>A0A0A8Z7G8_ARUDO</name>
<reference evidence="1" key="2">
    <citation type="journal article" date="2015" name="Data Brief">
        <title>Shoot transcriptome of the giant reed, Arundo donax.</title>
        <authorList>
            <person name="Barrero R.A."/>
            <person name="Guerrero F.D."/>
            <person name="Moolhuijzen P."/>
            <person name="Goolsby J.A."/>
            <person name="Tidwell J."/>
            <person name="Bellgard S.E."/>
            <person name="Bellgard M.I."/>
        </authorList>
    </citation>
    <scope>NUCLEOTIDE SEQUENCE</scope>
    <source>
        <tissue evidence="1">Shoot tissue taken approximately 20 cm above the soil surface</tissue>
    </source>
</reference>
<accession>A0A0A8Z7G8</accession>
<reference evidence="1" key="1">
    <citation type="submission" date="2014-09" db="EMBL/GenBank/DDBJ databases">
        <authorList>
            <person name="Magalhaes I.L.F."/>
            <person name="Oliveira U."/>
            <person name="Santos F.R."/>
            <person name="Vidigal T.H.D.A."/>
            <person name="Brescovit A.D."/>
            <person name="Santos A.J."/>
        </authorList>
    </citation>
    <scope>NUCLEOTIDE SEQUENCE</scope>
    <source>
        <tissue evidence="1">Shoot tissue taken approximately 20 cm above the soil surface</tissue>
    </source>
</reference>
<proteinExistence type="predicted"/>
<dbReference type="EMBL" id="GBRH01262531">
    <property type="protein sequence ID" value="JAD35364.1"/>
    <property type="molecule type" value="Transcribed_RNA"/>
</dbReference>
<sequence>MFHITNSNVSARSILHRNY</sequence>
<protein>
    <submittedName>
        <fullName evidence="1">Uncharacterized protein</fullName>
    </submittedName>
</protein>
<organism evidence="1">
    <name type="scientific">Arundo donax</name>
    <name type="common">Giant reed</name>
    <name type="synonym">Donax arundinaceus</name>
    <dbReference type="NCBI Taxonomy" id="35708"/>
    <lineage>
        <taxon>Eukaryota</taxon>
        <taxon>Viridiplantae</taxon>
        <taxon>Streptophyta</taxon>
        <taxon>Embryophyta</taxon>
        <taxon>Tracheophyta</taxon>
        <taxon>Spermatophyta</taxon>
        <taxon>Magnoliopsida</taxon>
        <taxon>Liliopsida</taxon>
        <taxon>Poales</taxon>
        <taxon>Poaceae</taxon>
        <taxon>PACMAD clade</taxon>
        <taxon>Arundinoideae</taxon>
        <taxon>Arundineae</taxon>
        <taxon>Arundo</taxon>
    </lineage>
</organism>
<evidence type="ECO:0000313" key="1">
    <source>
        <dbReference type="EMBL" id="JAD35364.1"/>
    </source>
</evidence>
<dbReference type="AlphaFoldDB" id="A0A0A8Z7G8"/>